<protein>
    <submittedName>
        <fullName evidence="1">Uncharacterized protein</fullName>
    </submittedName>
</protein>
<accession>A0ACB8TB54</accession>
<reference evidence="1" key="1">
    <citation type="submission" date="2021-03" db="EMBL/GenBank/DDBJ databases">
        <authorList>
            <consortium name="DOE Joint Genome Institute"/>
            <person name="Ahrendt S."/>
            <person name="Looney B.P."/>
            <person name="Miyauchi S."/>
            <person name="Morin E."/>
            <person name="Drula E."/>
            <person name="Courty P.E."/>
            <person name="Chicoki N."/>
            <person name="Fauchery L."/>
            <person name="Kohler A."/>
            <person name="Kuo A."/>
            <person name="Labutti K."/>
            <person name="Pangilinan J."/>
            <person name="Lipzen A."/>
            <person name="Riley R."/>
            <person name="Andreopoulos W."/>
            <person name="He G."/>
            <person name="Johnson J."/>
            <person name="Barry K.W."/>
            <person name="Grigoriev I.V."/>
            <person name="Nagy L."/>
            <person name="Hibbett D."/>
            <person name="Henrissat B."/>
            <person name="Matheny P.B."/>
            <person name="Labbe J."/>
            <person name="Martin F."/>
        </authorList>
    </citation>
    <scope>NUCLEOTIDE SEQUENCE</scope>
    <source>
        <strain evidence="1">HHB10654</strain>
    </source>
</reference>
<dbReference type="Proteomes" id="UP000814140">
    <property type="component" value="Unassembled WGS sequence"/>
</dbReference>
<gene>
    <name evidence="1" type="ORF">BV25DRAFT_1506415</name>
</gene>
<evidence type="ECO:0000313" key="2">
    <source>
        <dbReference type="Proteomes" id="UP000814140"/>
    </source>
</evidence>
<proteinExistence type="predicted"/>
<evidence type="ECO:0000313" key="1">
    <source>
        <dbReference type="EMBL" id="KAI0066144.1"/>
    </source>
</evidence>
<reference evidence="1" key="2">
    <citation type="journal article" date="2022" name="New Phytol.">
        <title>Evolutionary transition to the ectomycorrhizal habit in the genomes of a hyperdiverse lineage of mushroom-forming fungi.</title>
        <authorList>
            <person name="Looney B."/>
            <person name="Miyauchi S."/>
            <person name="Morin E."/>
            <person name="Drula E."/>
            <person name="Courty P.E."/>
            <person name="Kohler A."/>
            <person name="Kuo A."/>
            <person name="LaButti K."/>
            <person name="Pangilinan J."/>
            <person name="Lipzen A."/>
            <person name="Riley R."/>
            <person name="Andreopoulos W."/>
            <person name="He G."/>
            <person name="Johnson J."/>
            <person name="Nolan M."/>
            <person name="Tritt A."/>
            <person name="Barry K.W."/>
            <person name="Grigoriev I.V."/>
            <person name="Nagy L.G."/>
            <person name="Hibbett D."/>
            <person name="Henrissat B."/>
            <person name="Matheny P.B."/>
            <person name="Labbe J."/>
            <person name="Martin F.M."/>
        </authorList>
    </citation>
    <scope>NUCLEOTIDE SEQUENCE</scope>
    <source>
        <strain evidence="1">HHB10654</strain>
    </source>
</reference>
<name>A0ACB8TB54_9AGAM</name>
<dbReference type="EMBL" id="MU277193">
    <property type="protein sequence ID" value="KAI0066144.1"/>
    <property type="molecule type" value="Genomic_DNA"/>
</dbReference>
<sequence length="303" mass="34213">MLYYRCRTQTPGRRPGGKCNELAYYHASLSTELIWAGMSSIQLQEIVSLLRNEESQRKVQMEQQADSVRYLNELNTWLEAFVNNGTAQIQAVAQGVQKLCEGVGPIDQLQNIGAKDGSNSGGEQLTLLSALQKLLADGETRDRNSATLYGTIDGLVAAINEDMRKNSEMRNAYTTESVIGFIDRQRQDQERMLRTLATELSDDIRGERLRFVEAMKEATQINVQIHVEEFKKELTREVLHTTQEVGRLQRERQSLEQQIADLFAFYAKQKQAGAATQVPPPPGRNRSNSRRRALPPPPPPQRV</sequence>
<keyword evidence="2" id="KW-1185">Reference proteome</keyword>
<organism evidence="1 2">
    <name type="scientific">Artomyces pyxidatus</name>
    <dbReference type="NCBI Taxonomy" id="48021"/>
    <lineage>
        <taxon>Eukaryota</taxon>
        <taxon>Fungi</taxon>
        <taxon>Dikarya</taxon>
        <taxon>Basidiomycota</taxon>
        <taxon>Agaricomycotina</taxon>
        <taxon>Agaricomycetes</taxon>
        <taxon>Russulales</taxon>
        <taxon>Auriscalpiaceae</taxon>
        <taxon>Artomyces</taxon>
    </lineage>
</organism>
<comment type="caution">
    <text evidence="1">The sequence shown here is derived from an EMBL/GenBank/DDBJ whole genome shotgun (WGS) entry which is preliminary data.</text>
</comment>